<evidence type="ECO:0000256" key="1">
    <source>
        <dbReference type="SAM" id="Phobius"/>
    </source>
</evidence>
<evidence type="ECO:0000313" key="2">
    <source>
        <dbReference type="EMBL" id="UZW76095.1"/>
    </source>
</evidence>
<dbReference type="PANTHER" id="PTHR35791">
    <property type="entry name" value="UPF0754 MEMBRANE PROTEIN YHEB"/>
    <property type="match status" value="1"/>
</dbReference>
<dbReference type="AlphaFoldDB" id="A0A9E8HK22"/>
<gene>
    <name evidence="2" type="ORF">NNL22_05800</name>
</gene>
<keyword evidence="3" id="KW-1185">Reference proteome</keyword>
<dbReference type="KEGG" id="asem:NNL22_05800"/>
<feature type="transmembrane region" description="Helical" evidence="1">
    <location>
        <begin position="187"/>
        <end position="210"/>
    </location>
</feature>
<protein>
    <recommendedName>
        <fullName evidence="4">DUF445 family protein</fullName>
    </recommendedName>
</protein>
<keyword evidence="1" id="KW-1133">Transmembrane helix</keyword>
<evidence type="ECO:0008006" key="4">
    <source>
        <dbReference type="Google" id="ProtNLM"/>
    </source>
</evidence>
<proteinExistence type="predicted"/>
<dbReference type="EMBL" id="CP101527">
    <property type="protein sequence ID" value="UZW76095.1"/>
    <property type="molecule type" value="Genomic_DNA"/>
</dbReference>
<dbReference type="RefSeq" id="WP_251811911.1">
    <property type="nucleotide sequence ID" value="NZ_CP101527.1"/>
</dbReference>
<keyword evidence="1" id="KW-0472">Membrane</keyword>
<organism evidence="2 3">
    <name type="scientific">Alkalimarinus sediminis</name>
    <dbReference type="NCBI Taxonomy" id="1632866"/>
    <lineage>
        <taxon>Bacteria</taxon>
        <taxon>Pseudomonadati</taxon>
        <taxon>Pseudomonadota</taxon>
        <taxon>Gammaproteobacteria</taxon>
        <taxon>Alteromonadales</taxon>
        <taxon>Alteromonadaceae</taxon>
        <taxon>Alkalimarinus</taxon>
    </lineage>
</organism>
<reference evidence="2" key="1">
    <citation type="submission" date="2022-07" db="EMBL/GenBank/DDBJ databases">
        <title>Alkalimarinus sp. nov., isolated from gut of a Alitta virens.</title>
        <authorList>
            <person name="Yang A.I."/>
            <person name="Shin N.-R."/>
        </authorList>
    </citation>
    <scope>NUCLEOTIDE SEQUENCE</scope>
    <source>
        <strain evidence="2">FA028</strain>
    </source>
</reference>
<name>A0A9E8HK22_9ALTE</name>
<dbReference type="Proteomes" id="UP001164472">
    <property type="component" value="Chromosome"/>
</dbReference>
<dbReference type="PANTHER" id="PTHR35791:SF1">
    <property type="entry name" value="UPF0754 MEMBRANE PROTEIN YHEB"/>
    <property type="match status" value="1"/>
</dbReference>
<feature type="transmembrane region" description="Helical" evidence="1">
    <location>
        <begin position="216"/>
        <end position="238"/>
    </location>
</feature>
<accession>A0A9E8HK22</accession>
<keyword evidence="1" id="KW-0812">Transmembrane</keyword>
<evidence type="ECO:0000313" key="3">
    <source>
        <dbReference type="Proteomes" id="UP001164472"/>
    </source>
</evidence>
<sequence>MEQQLSHLFENNQWITFALLPLVAALIGWGTNWLAVKMTFYPIQFRGFRPFWGWQGVIPRKADKMASIVVDRTITRFGNMDDVFQKLEPEIITEQIISQIEPRIEEYIDEIMYEQQAVLWDNLPITIKKKVYQWAHTQIPRRIEGLVAEFGEELGSLIDIKELFVDELKKHPELMVRIFQEVGHKEFGFIVKSGLMFGFLFGCMQVPLWLQYEQTWMLPVFGFLVGFTTNWLALNVIFRPVYPRSFLGFSFQGLFLKRQDEVSEVWSRIIAEELLTVERATHVMVYGRYSDRTRAIIQKHIRPVLDQAGILKLVAQLTVGASGYVGLKRALNEKAVAVSVEPFNDVSFNKSRSGVVAEAMSDRMKALSPLEFQNVLRPAFQEEELQLMLIGGGLGALTGVVQWLLIFS</sequence>
<feature type="transmembrane region" description="Helical" evidence="1">
    <location>
        <begin position="387"/>
        <end position="406"/>
    </location>
</feature>
<feature type="transmembrane region" description="Helical" evidence="1">
    <location>
        <begin position="14"/>
        <end position="36"/>
    </location>
</feature>